<accession>Q47FN8</accession>
<sequence>MSIPGMDAWLASAPGRYVLDWEQRQLDGIVADIFGFNALQLGLPQGDFLRANRIPLRQQAGEYGQVDVLCNYTALPFASNSIDLVVLPHILEFSDEPHQILREVERILIPEGQVIVIGFNPLSLWGLKRKLDRNGEYPWNGTYLSINRLKDWLKLLGFEVDRGSLGCYVPPVDQLKWLQNWRFIENATNRWWNFSGGVYVLRAIKRTHSMRLITPKWKKQAVRAKALRPIAQKERHDR</sequence>
<dbReference type="eggNOG" id="COG2226">
    <property type="taxonomic scope" value="Bacteria"/>
</dbReference>
<name>Q47FN8_DECAR</name>
<dbReference type="Gene3D" id="3.40.50.150">
    <property type="entry name" value="Vaccinia Virus protein VP39"/>
    <property type="match status" value="1"/>
</dbReference>
<dbReference type="STRING" id="159087.Daro_1594"/>
<evidence type="ECO:0000313" key="2">
    <source>
        <dbReference type="EMBL" id="AAZ46343.1"/>
    </source>
</evidence>
<dbReference type="KEGG" id="dar:Daro_1594"/>
<dbReference type="GO" id="GO:0008757">
    <property type="term" value="F:S-adenosylmethionine-dependent methyltransferase activity"/>
    <property type="evidence" value="ECO:0007669"/>
    <property type="project" value="InterPro"/>
</dbReference>
<keyword evidence="2" id="KW-0808">Transferase</keyword>
<protein>
    <submittedName>
        <fullName evidence="2">Generic methyl-transferase</fullName>
    </submittedName>
</protein>
<proteinExistence type="predicted"/>
<gene>
    <name evidence="2" type="ordered locus">Daro_1594</name>
</gene>
<dbReference type="AlphaFoldDB" id="Q47FN8"/>
<dbReference type="HOGENOM" id="CLU_075049_0_0_4"/>
<dbReference type="OrthoDB" id="6191410at2"/>
<dbReference type="SUPFAM" id="SSF53335">
    <property type="entry name" value="S-adenosyl-L-methionine-dependent methyltransferases"/>
    <property type="match status" value="1"/>
</dbReference>
<evidence type="ECO:0000259" key="1">
    <source>
        <dbReference type="Pfam" id="PF08241"/>
    </source>
</evidence>
<feature type="domain" description="Methyltransferase type 11" evidence="1">
    <location>
        <begin position="68"/>
        <end position="116"/>
    </location>
</feature>
<dbReference type="EMBL" id="CP000089">
    <property type="protein sequence ID" value="AAZ46343.1"/>
    <property type="molecule type" value="Genomic_DNA"/>
</dbReference>
<organism evidence="2">
    <name type="scientific">Dechloromonas aromatica (strain RCB)</name>
    <dbReference type="NCBI Taxonomy" id="159087"/>
    <lineage>
        <taxon>Bacteria</taxon>
        <taxon>Pseudomonadati</taxon>
        <taxon>Pseudomonadota</taxon>
        <taxon>Betaproteobacteria</taxon>
        <taxon>Rhodocyclales</taxon>
        <taxon>Azonexaceae</taxon>
        <taxon>Dechloromonas</taxon>
    </lineage>
</organism>
<reference evidence="2" key="1">
    <citation type="submission" date="2005-08" db="EMBL/GenBank/DDBJ databases">
        <title>Complete sequence of Dechloromonas aromatica RCB.</title>
        <authorList>
            <person name="Salinero K.K."/>
            <person name="Copeland A."/>
            <person name="Lucas S."/>
            <person name="Lapidus A."/>
            <person name="Barry K."/>
            <person name="Detter J.C."/>
            <person name="Glavina T."/>
            <person name="Hammon N."/>
            <person name="Israni S."/>
            <person name="Pitluck S."/>
            <person name="Di Bartolo G."/>
            <person name="Trong S."/>
            <person name="Schmutz J."/>
            <person name="Larimer F."/>
            <person name="Land M."/>
            <person name="Ivanova N."/>
            <person name="Richardson P."/>
        </authorList>
    </citation>
    <scope>NUCLEOTIDE SEQUENCE</scope>
    <source>
        <strain evidence="2">RCB</strain>
    </source>
</reference>
<dbReference type="Pfam" id="PF08241">
    <property type="entry name" value="Methyltransf_11"/>
    <property type="match status" value="1"/>
</dbReference>
<dbReference type="InterPro" id="IPR013216">
    <property type="entry name" value="Methyltransf_11"/>
</dbReference>
<dbReference type="InterPro" id="IPR029063">
    <property type="entry name" value="SAM-dependent_MTases_sf"/>
</dbReference>